<dbReference type="Gene3D" id="1.20.1250.20">
    <property type="entry name" value="MFS general substrate transporter like domains"/>
    <property type="match status" value="1"/>
</dbReference>
<dbReference type="SUPFAM" id="SSF103473">
    <property type="entry name" value="MFS general substrate transporter"/>
    <property type="match status" value="1"/>
</dbReference>
<dbReference type="PANTHER" id="PTHR23513">
    <property type="entry name" value="INTEGRAL MEMBRANE EFFLUX PROTEIN-RELATED"/>
    <property type="match status" value="1"/>
</dbReference>
<feature type="transmembrane region" description="Helical" evidence="6">
    <location>
        <begin position="115"/>
        <end position="134"/>
    </location>
</feature>
<evidence type="ECO:0000256" key="2">
    <source>
        <dbReference type="ARBA" id="ARBA00022475"/>
    </source>
</evidence>
<feature type="transmembrane region" description="Helical" evidence="6">
    <location>
        <begin position="26"/>
        <end position="44"/>
    </location>
</feature>
<evidence type="ECO:0000313" key="7">
    <source>
        <dbReference type="EMBL" id="MDQ1023101.1"/>
    </source>
</evidence>
<dbReference type="Proteomes" id="UP001230328">
    <property type="component" value="Unassembled WGS sequence"/>
</dbReference>
<comment type="caution">
    <text evidence="7">The sequence shown here is derived from an EMBL/GenBank/DDBJ whole genome shotgun (WGS) entry which is preliminary data.</text>
</comment>
<dbReference type="PANTHER" id="PTHR23513:SF11">
    <property type="entry name" value="STAPHYLOFERRIN A TRANSPORTER"/>
    <property type="match status" value="1"/>
</dbReference>
<evidence type="ECO:0000313" key="8">
    <source>
        <dbReference type="Proteomes" id="UP001230328"/>
    </source>
</evidence>
<comment type="subcellular location">
    <subcellularLocation>
        <location evidence="1">Cell membrane</location>
        <topology evidence="1">Multi-pass membrane protein</topology>
    </subcellularLocation>
</comment>
<evidence type="ECO:0000256" key="6">
    <source>
        <dbReference type="SAM" id="Phobius"/>
    </source>
</evidence>
<evidence type="ECO:0000256" key="1">
    <source>
        <dbReference type="ARBA" id="ARBA00004651"/>
    </source>
</evidence>
<keyword evidence="5 6" id="KW-0472">Membrane</keyword>
<keyword evidence="3 6" id="KW-0812">Transmembrane</keyword>
<protein>
    <submittedName>
        <fullName evidence="7">MFS family arabinose efflux permease</fullName>
    </submittedName>
</protein>
<evidence type="ECO:0000256" key="3">
    <source>
        <dbReference type="ARBA" id="ARBA00022692"/>
    </source>
</evidence>
<feature type="transmembrane region" description="Helical" evidence="6">
    <location>
        <begin position="154"/>
        <end position="175"/>
    </location>
</feature>
<feature type="transmembrane region" description="Helical" evidence="6">
    <location>
        <begin position="225"/>
        <end position="241"/>
    </location>
</feature>
<organism evidence="7 8">
    <name type="scientific">Streptomyces umbrinus</name>
    <dbReference type="NCBI Taxonomy" id="67370"/>
    <lineage>
        <taxon>Bacteria</taxon>
        <taxon>Bacillati</taxon>
        <taxon>Actinomycetota</taxon>
        <taxon>Actinomycetes</taxon>
        <taxon>Kitasatosporales</taxon>
        <taxon>Streptomycetaceae</taxon>
        <taxon>Streptomyces</taxon>
        <taxon>Streptomyces phaeochromogenes group</taxon>
    </lineage>
</organism>
<feature type="transmembrane region" description="Helical" evidence="6">
    <location>
        <begin position="195"/>
        <end position="213"/>
    </location>
</feature>
<keyword evidence="2" id="KW-1003">Cell membrane</keyword>
<dbReference type="EMBL" id="JAUSZI010000002">
    <property type="protein sequence ID" value="MDQ1023101.1"/>
    <property type="molecule type" value="Genomic_DNA"/>
</dbReference>
<accession>A0ABU0SHQ6</accession>
<feature type="transmembrane region" description="Helical" evidence="6">
    <location>
        <begin position="279"/>
        <end position="304"/>
    </location>
</feature>
<evidence type="ECO:0000256" key="4">
    <source>
        <dbReference type="ARBA" id="ARBA00022989"/>
    </source>
</evidence>
<proteinExistence type="predicted"/>
<feature type="transmembrane region" description="Helical" evidence="6">
    <location>
        <begin position="310"/>
        <end position="330"/>
    </location>
</feature>
<feature type="transmembrane region" description="Helical" evidence="6">
    <location>
        <begin position="50"/>
        <end position="69"/>
    </location>
</feature>
<gene>
    <name evidence="7" type="ORF">QF035_000683</name>
</gene>
<reference evidence="7 8" key="1">
    <citation type="submission" date="2023-07" db="EMBL/GenBank/DDBJ databases">
        <title>Comparative genomics of wheat-associated soil bacteria to identify genetic determinants of phenazine resistance.</title>
        <authorList>
            <person name="Mouncey N."/>
        </authorList>
    </citation>
    <scope>NUCLEOTIDE SEQUENCE [LARGE SCALE GENOMIC DNA]</scope>
    <source>
        <strain evidence="7 8">V2I4</strain>
    </source>
</reference>
<evidence type="ECO:0000256" key="5">
    <source>
        <dbReference type="ARBA" id="ARBA00023136"/>
    </source>
</evidence>
<keyword evidence="8" id="KW-1185">Reference proteome</keyword>
<dbReference type="Pfam" id="PF07690">
    <property type="entry name" value="MFS_1"/>
    <property type="match status" value="1"/>
</dbReference>
<sequence>MYVVGEVVGASLLGVRLRRNRMKQQLSAGLLTGALAFCGLSLAGPAPACVLIVLAFLAGAAPAACPGGIRTMLTQLVTDGAVPRALSAETTLTQITWAAAPALVVFLALQVHAGAPLLLGALCAAAASILLLRLPTEPQQPPPAERAAAPLTQIWLLGWPVYLTSAASMAMLAAAELVLPAFLEQRQVAVGWSGPLLVAFALASAAGAFCYGLRLWPGSVQTQSLVLLVAMAGCLLLITVLPGASGITVGFLLAGVFQSGVMITRNLSLREQLPSHMHAAAYSVLYALGGLGYSLAAALAAVALDLGNPSAAIIGGVAITLLFATASAMAEKRSYRH</sequence>
<feature type="transmembrane region" description="Helical" evidence="6">
    <location>
        <begin position="90"/>
        <end position="109"/>
    </location>
</feature>
<keyword evidence="4 6" id="KW-1133">Transmembrane helix</keyword>
<dbReference type="InterPro" id="IPR036259">
    <property type="entry name" value="MFS_trans_sf"/>
</dbReference>
<dbReference type="InterPro" id="IPR011701">
    <property type="entry name" value="MFS"/>
</dbReference>
<feature type="transmembrane region" description="Helical" evidence="6">
    <location>
        <begin position="247"/>
        <end position="267"/>
    </location>
</feature>
<name>A0ABU0SHQ6_9ACTN</name>